<dbReference type="InterPro" id="IPR051044">
    <property type="entry name" value="MAG_DAG_Lipase"/>
</dbReference>
<dbReference type="SUPFAM" id="SSF53474">
    <property type="entry name" value="alpha/beta-Hydrolases"/>
    <property type="match status" value="1"/>
</dbReference>
<sequence length="322" mass="37473">MLQGCKLKVTSLIFISILVFSCQTYTKESQEVLDSRDELRGLRSYVYEDWIEADQLFDRYFDEYTKDLPNSKYFPVWFNSIGEKMNGVIFTPQVQTKGTVLFIHGYAGNSRGLRYIGNRLLKDGYVIAALTLPGHGLAGGDRGDIDNFDDYAVVVSDFIKILTDKGLKPDFAVGHSTGGSSLIIYNQKYGWEFKKVILIAPLIHSSYWYTSKITRFITRPFIKKLDTRWTGPLAVSTFPMHWFDELTKWNKKLENYNKMDDEIIVLQGDKDRIVSWRYNIKFIKELYNKSEVLIYKDGTHTLFLDEEWDGINVINKAFNFYY</sequence>
<name>A0A5C1QDA5_9SPIO</name>
<reference evidence="2 3" key="1">
    <citation type="submission" date="2019-02" db="EMBL/GenBank/DDBJ databases">
        <authorList>
            <person name="Fomenkov A."/>
            <person name="Dubinina G."/>
            <person name="Grabovich M."/>
            <person name="Vincze T."/>
            <person name="Roberts R.J."/>
        </authorList>
    </citation>
    <scope>NUCLEOTIDE SEQUENCE [LARGE SCALE GENOMIC DNA]</scope>
    <source>
        <strain evidence="2 3">P</strain>
    </source>
</reference>
<evidence type="ECO:0000259" key="1">
    <source>
        <dbReference type="Pfam" id="PF12146"/>
    </source>
</evidence>
<feature type="domain" description="Serine aminopeptidase S33" evidence="1">
    <location>
        <begin position="95"/>
        <end position="218"/>
    </location>
</feature>
<dbReference type="PROSITE" id="PS51257">
    <property type="entry name" value="PROKAR_LIPOPROTEIN"/>
    <property type="match status" value="1"/>
</dbReference>
<dbReference type="GO" id="GO:0016787">
    <property type="term" value="F:hydrolase activity"/>
    <property type="evidence" value="ECO:0007669"/>
    <property type="project" value="UniProtKB-KW"/>
</dbReference>
<dbReference type="KEGG" id="sper:EW093_10125"/>
<gene>
    <name evidence="2" type="ORF">EW093_10125</name>
</gene>
<dbReference type="Gene3D" id="3.40.50.1820">
    <property type="entry name" value="alpha/beta hydrolase"/>
    <property type="match status" value="1"/>
</dbReference>
<organism evidence="2 3">
    <name type="scientific">Thiospirochaeta perfilievii</name>
    <dbReference type="NCBI Taxonomy" id="252967"/>
    <lineage>
        <taxon>Bacteria</taxon>
        <taxon>Pseudomonadati</taxon>
        <taxon>Spirochaetota</taxon>
        <taxon>Spirochaetia</taxon>
        <taxon>Spirochaetales</taxon>
        <taxon>Spirochaetaceae</taxon>
        <taxon>Thiospirochaeta</taxon>
    </lineage>
</organism>
<dbReference type="Pfam" id="PF12146">
    <property type="entry name" value="Hydrolase_4"/>
    <property type="match status" value="1"/>
</dbReference>
<keyword evidence="2" id="KW-0378">Hydrolase</keyword>
<evidence type="ECO:0000313" key="2">
    <source>
        <dbReference type="EMBL" id="QEN05050.1"/>
    </source>
</evidence>
<dbReference type="PANTHER" id="PTHR11614">
    <property type="entry name" value="PHOSPHOLIPASE-RELATED"/>
    <property type="match status" value="1"/>
</dbReference>
<proteinExistence type="predicted"/>
<dbReference type="EMBL" id="CP035807">
    <property type="protein sequence ID" value="QEN05050.1"/>
    <property type="molecule type" value="Genomic_DNA"/>
</dbReference>
<accession>A0A5C1QDA5</accession>
<dbReference type="OrthoDB" id="5614837at2"/>
<dbReference type="Proteomes" id="UP000323824">
    <property type="component" value="Chromosome"/>
</dbReference>
<protein>
    <submittedName>
        <fullName evidence="2">Alpha/beta hydrolase</fullName>
    </submittedName>
</protein>
<keyword evidence="3" id="KW-1185">Reference proteome</keyword>
<dbReference type="InterPro" id="IPR029058">
    <property type="entry name" value="AB_hydrolase_fold"/>
</dbReference>
<dbReference type="AlphaFoldDB" id="A0A5C1QDA5"/>
<evidence type="ECO:0000313" key="3">
    <source>
        <dbReference type="Proteomes" id="UP000323824"/>
    </source>
</evidence>
<dbReference type="InterPro" id="IPR022742">
    <property type="entry name" value="Hydrolase_4"/>
</dbReference>
<reference evidence="2 3" key="2">
    <citation type="submission" date="2019-09" db="EMBL/GenBank/DDBJ databases">
        <title>Complete Genome Sequence and Methylome Analysis of free living Spirochaetas.</title>
        <authorList>
            <person name="Leshcheva N."/>
            <person name="Mikheeva N."/>
        </authorList>
    </citation>
    <scope>NUCLEOTIDE SEQUENCE [LARGE SCALE GENOMIC DNA]</scope>
    <source>
        <strain evidence="2 3">P</strain>
    </source>
</reference>